<feature type="transmembrane region" description="Helical" evidence="6">
    <location>
        <begin position="39"/>
        <end position="60"/>
    </location>
</feature>
<dbReference type="Gene3D" id="1.20.1250.20">
    <property type="entry name" value="MFS general substrate transporter like domains"/>
    <property type="match status" value="1"/>
</dbReference>
<feature type="transmembrane region" description="Helical" evidence="6">
    <location>
        <begin position="269"/>
        <end position="289"/>
    </location>
</feature>
<sequence length="618" mass="65763">MSTISEKLSIHSSPVIEVNDHSPSLDTPPYSVFSIRQRITIILMVSSVSILSSLSSALYTPALPKMAATLGVSISAVNFTITTYLVLQGLSPLFSGAIGDSLGRRMLYSATLTIYIGACVGLSITNAYPVVLVLCGLLAAGAAPNTALGAGVIGDLVPASQRGGYMGLYNAGIGLGDAIGPVLGGTFAQFTGYHGIFIFLLAVSAFLLLLIVAILPETLHSIVGNGSILPVWYLRPFVHWLLPSEVSTAGDPTGLLPARKLDVFGPIRLLRQPDVLCCLAFTGICYMVWQMSMVATSAQYSTQYHLNEFLIGLTYISNGIGELVGSLLMGKILDHEYRKQLRREAAGGMTSAKSVVSIGRARLNALLFPIPMFIACIIAFGWVIKVHTHIAVPVVLAFLIGCIGVRLDSIITAMIATLLVDLFEDQSSTATATFIMIKGLMGAVGSSSIQPLINAIGTGWTFTAMGGLCILALSSIVLEFRYGGTWRARRTQQLDHDLPLPAKDILEYRPSILTAKAVQACDFPEAEAPAAFPADFSPEVGSSQHQYGYTGDTVAGKKIVAGLSKEYGYAPLSVVLLSALYVTIFRMTGQEGGSLGFRHNGEDQVRNMKVTLDPKISA</sequence>
<evidence type="ECO:0000256" key="2">
    <source>
        <dbReference type="ARBA" id="ARBA00022448"/>
    </source>
</evidence>
<dbReference type="PANTHER" id="PTHR23502">
    <property type="entry name" value="MAJOR FACILITATOR SUPERFAMILY"/>
    <property type="match status" value="1"/>
</dbReference>
<evidence type="ECO:0000256" key="5">
    <source>
        <dbReference type="ARBA" id="ARBA00023136"/>
    </source>
</evidence>
<keyword evidence="5 6" id="KW-0472">Membrane</keyword>
<feature type="transmembrane region" description="Helical" evidence="6">
    <location>
        <begin position="432"/>
        <end position="453"/>
    </location>
</feature>
<dbReference type="Proteomes" id="UP001163846">
    <property type="component" value="Unassembled WGS sequence"/>
</dbReference>
<evidence type="ECO:0000256" key="3">
    <source>
        <dbReference type="ARBA" id="ARBA00022692"/>
    </source>
</evidence>
<keyword evidence="9" id="KW-1185">Reference proteome</keyword>
<comment type="caution">
    <text evidence="8">The sequence shown here is derived from an EMBL/GenBank/DDBJ whole genome shotgun (WGS) entry which is preliminary data.</text>
</comment>
<dbReference type="AlphaFoldDB" id="A0AA38UGF2"/>
<evidence type="ECO:0000259" key="7">
    <source>
        <dbReference type="PROSITE" id="PS50850"/>
    </source>
</evidence>
<name>A0AA38UGF2_9AGAR</name>
<dbReference type="InterPro" id="IPR011701">
    <property type="entry name" value="MFS"/>
</dbReference>
<dbReference type="PROSITE" id="PS50850">
    <property type="entry name" value="MFS"/>
    <property type="match status" value="1"/>
</dbReference>
<feature type="transmembrane region" description="Helical" evidence="6">
    <location>
        <begin position="567"/>
        <end position="587"/>
    </location>
</feature>
<dbReference type="InterPro" id="IPR036259">
    <property type="entry name" value="MFS_trans_sf"/>
</dbReference>
<keyword evidence="2" id="KW-0813">Transport</keyword>
<feature type="transmembrane region" description="Helical" evidence="6">
    <location>
        <begin position="168"/>
        <end position="190"/>
    </location>
</feature>
<dbReference type="Pfam" id="PF07690">
    <property type="entry name" value="MFS_1"/>
    <property type="match status" value="1"/>
</dbReference>
<feature type="transmembrane region" description="Helical" evidence="6">
    <location>
        <begin position="107"/>
        <end position="124"/>
    </location>
</feature>
<evidence type="ECO:0000256" key="1">
    <source>
        <dbReference type="ARBA" id="ARBA00004141"/>
    </source>
</evidence>
<organism evidence="8 9">
    <name type="scientific">Lentinula raphanica</name>
    <dbReference type="NCBI Taxonomy" id="153919"/>
    <lineage>
        <taxon>Eukaryota</taxon>
        <taxon>Fungi</taxon>
        <taxon>Dikarya</taxon>
        <taxon>Basidiomycota</taxon>
        <taxon>Agaricomycotina</taxon>
        <taxon>Agaricomycetes</taxon>
        <taxon>Agaricomycetidae</taxon>
        <taxon>Agaricales</taxon>
        <taxon>Marasmiineae</taxon>
        <taxon>Omphalotaceae</taxon>
        <taxon>Lentinula</taxon>
    </lineage>
</organism>
<evidence type="ECO:0000256" key="6">
    <source>
        <dbReference type="SAM" id="Phobius"/>
    </source>
</evidence>
<evidence type="ECO:0000256" key="4">
    <source>
        <dbReference type="ARBA" id="ARBA00022989"/>
    </source>
</evidence>
<evidence type="ECO:0000313" key="9">
    <source>
        <dbReference type="Proteomes" id="UP001163846"/>
    </source>
</evidence>
<keyword evidence="4 6" id="KW-1133">Transmembrane helix</keyword>
<feature type="transmembrane region" description="Helical" evidence="6">
    <location>
        <begin position="459"/>
        <end position="480"/>
    </location>
</feature>
<feature type="transmembrane region" description="Helical" evidence="6">
    <location>
        <begin position="390"/>
        <end position="420"/>
    </location>
</feature>
<comment type="subcellular location">
    <subcellularLocation>
        <location evidence="1">Membrane</location>
        <topology evidence="1">Multi-pass membrane protein</topology>
    </subcellularLocation>
</comment>
<reference evidence="8" key="1">
    <citation type="submission" date="2022-08" db="EMBL/GenBank/DDBJ databases">
        <authorList>
            <consortium name="DOE Joint Genome Institute"/>
            <person name="Min B."/>
            <person name="Riley R."/>
            <person name="Sierra-Patev S."/>
            <person name="Naranjo-Ortiz M."/>
            <person name="Looney B."/>
            <person name="Konkel Z."/>
            <person name="Slot J.C."/>
            <person name="Sakamoto Y."/>
            <person name="Steenwyk J.L."/>
            <person name="Rokas A."/>
            <person name="Carro J."/>
            <person name="Camarero S."/>
            <person name="Ferreira P."/>
            <person name="Molpeceres G."/>
            <person name="Ruiz-Duenas F.J."/>
            <person name="Serrano A."/>
            <person name="Henrissat B."/>
            <person name="Drula E."/>
            <person name="Hughes K.W."/>
            <person name="Mata J.L."/>
            <person name="Ishikawa N.K."/>
            <person name="Vargas-Isla R."/>
            <person name="Ushijima S."/>
            <person name="Smith C.A."/>
            <person name="Ahrendt S."/>
            <person name="Andreopoulos W."/>
            <person name="He G."/>
            <person name="Labutti K."/>
            <person name="Lipzen A."/>
            <person name="Ng V."/>
            <person name="Sandor L."/>
            <person name="Barry K."/>
            <person name="Martinez A.T."/>
            <person name="Xiao Y."/>
            <person name="Gibbons J.G."/>
            <person name="Terashima K."/>
            <person name="Hibbett D.S."/>
            <person name="Grigoriev I.V."/>
        </authorList>
    </citation>
    <scope>NUCLEOTIDE SEQUENCE</scope>
    <source>
        <strain evidence="8">TFB9207</strain>
    </source>
</reference>
<dbReference type="SUPFAM" id="SSF103473">
    <property type="entry name" value="MFS general substrate transporter"/>
    <property type="match status" value="1"/>
</dbReference>
<feature type="domain" description="Major facilitator superfamily (MFS) profile" evidence="7">
    <location>
        <begin position="41"/>
        <end position="484"/>
    </location>
</feature>
<dbReference type="FunFam" id="1.20.1250.20:FF:000172">
    <property type="entry name" value="MFS multidrug resistance transporter"/>
    <property type="match status" value="1"/>
</dbReference>
<proteinExistence type="predicted"/>
<keyword evidence="3 6" id="KW-0812">Transmembrane</keyword>
<dbReference type="InterPro" id="IPR020846">
    <property type="entry name" value="MFS_dom"/>
</dbReference>
<feature type="transmembrane region" description="Helical" evidence="6">
    <location>
        <begin position="196"/>
        <end position="215"/>
    </location>
</feature>
<protein>
    <submittedName>
        <fullName evidence="8">Major facilitator superfamily domain-containing protein</fullName>
    </submittedName>
</protein>
<dbReference type="PANTHER" id="PTHR23502:SF51">
    <property type="entry name" value="QUINIDINE RESISTANCE PROTEIN 1-RELATED"/>
    <property type="match status" value="1"/>
</dbReference>
<dbReference type="GO" id="GO:0005886">
    <property type="term" value="C:plasma membrane"/>
    <property type="evidence" value="ECO:0007669"/>
    <property type="project" value="TreeGrafter"/>
</dbReference>
<dbReference type="EMBL" id="MU806088">
    <property type="protein sequence ID" value="KAJ3840240.1"/>
    <property type="molecule type" value="Genomic_DNA"/>
</dbReference>
<feature type="transmembrane region" description="Helical" evidence="6">
    <location>
        <begin position="363"/>
        <end position="384"/>
    </location>
</feature>
<accession>A0AA38UGF2</accession>
<dbReference type="GO" id="GO:0022857">
    <property type="term" value="F:transmembrane transporter activity"/>
    <property type="evidence" value="ECO:0007669"/>
    <property type="project" value="InterPro"/>
</dbReference>
<gene>
    <name evidence="8" type="ORF">F5878DRAFT_580411</name>
</gene>
<feature type="transmembrane region" description="Helical" evidence="6">
    <location>
        <begin position="309"/>
        <end position="333"/>
    </location>
</feature>
<feature type="transmembrane region" description="Helical" evidence="6">
    <location>
        <begin position="130"/>
        <end position="156"/>
    </location>
</feature>
<evidence type="ECO:0000313" key="8">
    <source>
        <dbReference type="EMBL" id="KAJ3840240.1"/>
    </source>
</evidence>